<evidence type="ECO:0000313" key="1">
    <source>
        <dbReference type="EMBL" id="GAA2040155.1"/>
    </source>
</evidence>
<organism evidence="1 2">
    <name type="scientific">Catenulispora yoronensis</name>
    <dbReference type="NCBI Taxonomy" id="450799"/>
    <lineage>
        <taxon>Bacteria</taxon>
        <taxon>Bacillati</taxon>
        <taxon>Actinomycetota</taxon>
        <taxon>Actinomycetes</taxon>
        <taxon>Catenulisporales</taxon>
        <taxon>Catenulisporaceae</taxon>
        <taxon>Catenulispora</taxon>
    </lineage>
</organism>
<reference evidence="1 2" key="1">
    <citation type="journal article" date="2019" name="Int. J. Syst. Evol. Microbiol.">
        <title>The Global Catalogue of Microorganisms (GCM) 10K type strain sequencing project: providing services to taxonomists for standard genome sequencing and annotation.</title>
        <authorList>
            <consortium name="The Broad Institute Genomics Platform"/>
            <consortium name="The Broad Institute Genome Sequencing Center for Infectious Disease"/>
            <person name="Wu L."/>
            <person name="Ma J."/>
        </authorList>
    </citation>
    <scope>NUCLEOTIDE SEQUENCE [LARGE SCALE GENOMIC DNA]</scope>
    <source>
        <strain evidence="1 2">JCM 16014</strain>
    </source>
</reference>
<proteinExistence type="predicted"/>
<comment type="caution">
    <text evidence="1">The sequence shown here is derived from an EMBL/GenBank/DDBJ whole genome shotgun (WGS) entry which is preliminary data.</text>
</comment>
<dbReference type="EMBL" id="BAAAQN010000029">
    <property type="protein sequence ID" value="GAA2040155.1"/>
    <property type="molecule type" value="Genomic_DNA"/>
</dbReference>
<sequence>MRVQVTFQGGSQGDVVGNWAFSNPDGSGCTGTYRFDGMQASGVADLWETVGYGNCQSGPDEMGLTSMNLANWFSFNPATRALVNRGTLQRM</sequence>
<accession>A0ABN2UMJ3</accession>
<keyword evidence="2" id="KW-1185">Reference proteome</keyword>
<protein>
    <submittedName>
        <fullName evidence="1">Uncharacterized protein</fullName>
    </submittedName>
</protein>
<name>A0ABN2UMJ3_9ACTN</name>
<gene>
    <name evidence="1" type="ORF">GCM10009839_47790</name>
</gene>
<evidence type="ECO:0000313" key="2">
    <source>
        <dbReference type="Proteomes" id="UP001500751"/>
    </source>
</evidence>
<dbReference type="RefSeq" id="WP_344667874.1">
    <property type="nucleotide sequence ID" value="NZ_BAAAQN010000029.1"/>
</dbReference>
<dbReference type="Proteomes" id="UP001500751">
    <property type="component" value="Unassembled WGS sequence"/>
</dbReference>